<name>A0ABT4N1S4_GORRU</name>
<protein>
    <recommendedName>
        <fullName evidence="4">DUF2325 domain-containing protein</fullName>
    </recommendedName>
</protein>
<proteinExistence type="predicted"/>
<dbReference type="Proteomes" id="UP001067235">
    <property type="component" value="Unassembled WGS sequence"/>
</dbReference>
<comment type="caution">
    <text evidence="2">The sequence shown here is derived from an EMBL/GenBank/DDBJ whole genome shotgun (WGS) entry which is preliminary data.</text>
</comment>
<evidence type="ECO:0000313" key="3">
    <source>
        <dbReference type="Proteomes" id="UP001067235"/>
    </source>
</evidence>
<keyword evidence="3" id="KW-1185">Reference proteome</keyword>
<evidence type="ECO:0000313" key="2">
    <source>
        <dbReference type="EMBL" id="MCZ4552236.1"/>
    </source>
</evidence>
<evidence type="ECO:0008006" key="4">
    <source>
        <dbReference type="Google" id="ProtNLM"/>
    </source>
</evidence>
<sequence>MLREFDLALASGAVESSESLLREIKAFGGVSHENVAFLEIRRLFQLGKDHELLAHGSLPTLVYVDPPRLVREGVLAAWARVNLSLPLAVGEVDGALAAIEAAEPDVAMLVDELVALTSSPDVSTVCALVAIVRQEATLMSALAANVTVDPNVRERLLPSAQTSTDDAPPPPVPDTPIPEPIFEPEAPTAPRSPVESWLEWVNRLDADQGLPLDGDQALSWPPAWQVDADLADAIDALPEVATDDLLSGVTALLEADELDRPAAHTAAALVRRYLVAERFSPFDLGAICALLEIFLRSGPRPEAYRELLGDVRDFADRWVAVGNATRAIDLADVVVCGPAVDTVTRTNFVTALLSPLNQQKRRLPQSLRQLAGLLTSDIELEYDWTVAASETDEPPGNRNTVSGRILLYSLDTGALTRVKKTIDLQWPNVKVEISSAMDGNASLKQHARNADLIVLATRRATHAATGFITENARGALIRYPDGSGSASLLRSVEDGFAELFA</sequence>
<gene>
    <name evidence="2" type="ORF">O4213_19740</name>
</gene>
<dbReference type="RefSeq" id="WP_301573022.1">
    <property type="nucleotide sequence ID" value="NZ_JAPWIE010000006.1"/>
</dbReference>
<organism evidence="2 3">
    <name type="scientific">Gordonia rubripertincta</name>
    <name type="common">Rhodococcus corallinus</name>
    <dbReference type="NCBI Taxonomy" id="36822"/>
    <lineage>
        <taxon>Bacteria</taxon>
        <taxon>Bacillati</taxon>
        <taxon>Actinomycetota</taxon>
        <taxon>Actinomycetes</taxon>
        <taxon>Mycobacteriales</taxon>
        <taxon>Gordoniaceae</taxon>
        <taxon>Gordonia</taxon>
    </lineage>
</organism>
<accession>A0ABT4N1S4</accession>
<dbReference type="EMBL" id="JAPWIE010000006">
    <property type="protein sequence ID" value="MCZ4552236.1"/>
    <property type="molecule type" value="Genomic_DNA"/>
</dbReference>
<feature type="compositionally biased region" description="Pro residues" evidence="1">
    <location>
        <begin position="167"/>
        <end position="181"/>
    </location>
</feature>
<feature type="region of interest" description="Disordered" evidence="1">
    <location>
        <begin position="160"/>
        <end position="190"/>
    </location>
</feature>
<evidence type="ECO:0000256" key="1">
    <source>
        <dbReference type="SAM" id="MobiDB-lite"/>
    </source>
</evidence>
<reference evidence="2" key="1">
    <citation type="submission" date="2022-12" db="EMBL/GenBank/DDBJ databases">
        <authorList>
            <person name="Krivoruchko A.V."/>
            <person name="Elkin A."/>
        </authorList>
    </citation>
    <scope>NUCLEOTIDE SEQUENCE</scope>
    <source>
        <strain evidence="2">IEGM 1388</strain>
    </source>
</reference>